<name>A0A834XH41_9FABA</name>
<dbReference type="EMBL" id="JAAIUW010000001">
    <property type="protein sequence ID" value="KAF7843133.1"/>
    <property type="molecule type" value="Genomic_DNA"/>
</dbReference>
<proteinExistence type="predicted"/>
<reference evidence="1" key="1">
    <citation type="submission" date="2020-09" db="EMBL/GenBank/DDBJ databases">
        <title>Genome-Enabled Discovery of Anthraquinone Biosynthesis in Senna tora.</title>
        <authorList>
            <person name="Kang S.-H."/>
            <person name="Pandey R.P."/>
            <person name="Lee C.-M."/>
            <person name="Sim J.-S."/>
            <person name="Jeong J.-T."/>
            <person name="Choi B.-S."/>
            <person name="Jung M."/>
            <person name="Ginzburg D."/>
            <person name="Zhao K."/>
            <person name="Won S.Y."/>
            <person name="Oh T.-J."/>
            <person name="Yu Y."/>
            <person name="Kim N.-H."/>
            <person name="Lee O.R."/>
            <person name="Lee T.-H."/>
            <person name="Bashyal P."/>
            <person name="Kim T.-S."/>
            <person name="Lee W.-H."/>
            <person name="Kawkins C."/>
            <person name="Kim C.-K."/>
            <person name="Kim J.S."/>
            <person name="Ahn B.O."/>
            <person name="Rhee S.Y."/>
            <person name="Sohng J.K."/>
        </authorList>
    </citation>
    <scope>NUCLEOTIDE SEQUENCE</scope>
    <source>
        <tissue evidence="1">Leaf</tissue>
    </source>
</reference>
<accession>A0A834XH41</accession>
<organism evidence="1 2">
    <name type="scientific">Senna tora</name>
    <dbReference type="NCBI Taxonomy" id="362788"/>
    <lineage>
        <taxon>Eukaryota</taxon>
        <taxon>Viridiplantae</taxon>
        <taxon>Streptophyta</taxon>
        <taxon>Embryophyta</taxon>
        <taxon>Tracheophyta</taxon>
        <taxon>Spermatophyta</taxon>
        <taxon>Magnoliopsida</taxon>
        <taxon>eudicotyledons</taxon>
        <taxon>Gunneridae</taxon>
        <taxon>Pentapetalae</taxon>
        <taxon>rosids</taxon>
        <taxon>fabids</taxon>
        <taxon>Fabales</taxon>
        <taxon>Fabaceae</taxon>
        <taxon>Caesalpinioideae</taxon>
        <taxon>Cassia clade</taxon>
        <taxon>Senna</taxon>
    </lineage>
</organism>
<evidence type="ECO:0000313" key="2">
    <source>
        <dbReference type="Proteomes" id="UP000634136"/>
    </source>
</evidence>
<dbReference type="AlphaFoldDB" id="A0A834XH41"/>
<evidence type="ECO:0000313" key="1">
    <source>
        <dbReference type="EMBL" id="KAF7843133.1"/>
    </source>
</evidence>
<keyword evidence="2" id="KW-1185">Reference proteome</keyword>
<dbReference type="Proteomes" id="UP000634136">
    <property type="component" value="Unassembled WGS sequence"/>
</dbReference>
<sequence length="154" mass="17605">MVLEKIISIDEEEQKFNVCLPSYGDTNLQAPAEQMLRVSRRLALHMVLQSSSPPRSFIRLEAEICCGFILGFLDAIWCNFSFKLVPSTSFFFLLSFQPPDVYPYPQLDLARWRELCSTRMVPRFNSPPSMAADTTSSNKLRVVQYCEEGQGHES</sequence>
<comment type="caution">
    <text evidence="1">The sequence shown here is derived from an EMBL/GenBank/DDBJ whole genome shotgun (WGS) entry which is preliminary data.</text>
</comment>
<protein>
    <submittedName>
        <fullName evidence="1">Uncharacterized protein</fullName>
    </submittedName>
</protein>
<gene>
    <name evidence="1" type="ORF">G2W53_000038</name>
</gene>